<evidence type="ECO:0000256" key="1">
    <source>
        <dbReference type="SAM" id="Phobius"/>
    </source>
</evidence>
<proteinExistence type="predicted"/>
<dbReference type="AlphaFoldDB" id="A0A9X2QAZ7"/>
<reference evidence="2" key="1">
    <citation type="submission" date="2022-08" db="EMBL/GenBank/DDBJ databases">
        <title>Genomic Encyclopedia of Type Strains, Phase V (KMG-V): Genome sequencing to study the core and pangenomes of soil and plant-associated prokaryotes.</title>
        <authorList>
            <person name="Whitman W."/>
        </authorList>
    </citation>
    <scope>NUCLEOTIDE SEQUENCE</scope>
    <source>
        <strain evidence="2">SP3049</strain>
    </source>
</reference>
<dbReference type="Proteomes" id="UP001155057">
    <property type="component" value="Unassembled WGS sequence"/>
</dbReference>
<keyword evidence="1" id="KW-0472">Membrane</keyword>
<evidence type="ECO:0000313" key="2">
    <source>
        <dbReference type="EMBL" id="MCS3709687.1"/>
    </source>
</evidence>
<protein>
    <submittedName>
        <fullName evidence="2">Uncharacterized protein</fullName>
    </submittedName>
</protein>
<feature type="transmembrane region" description="Helical" evidence="1">
    <location>
        <begin position="54"/>
        <end position="80"/>
    </location>
</feature>
<keyword evidence="1" id="KW-1133">Transmembrane helix</keyword>
<keyword evidence="1" id="KW-0812">Transmembrane</keyword>
<gene>
    <name evidence="2" type="ORF">GGP61_001291</name>
</gene>
<organism evidence="2 3">
    <name type="scientific">Salinibacter ruber</name>
    <dbReference type="NCBI Taxonomy" id="146919"/>
    <lineage>
        <taxon>Bacteria</taxon>
        <taxon>Pseudomonadati</taxon>
        <taxon>Rhodothermota</taxon>
        <taxon>Rhodothermia</taxon>
        <taxon>Rhodothermales</taxon>
        <taxon>Salinibacteraceae</taxon>
        <taxon>Salinibacter</taxon>
    </lineage>
</organism>
<feature type="transmembrane region" description="Helical" evidence="1">
    <location>
        <begin position="12"/>
        <end position="34"/>
    </location>
</feature>
<dbReference type="EMBL" id="JANUAE010000004">
    <property type="protein sequence ID" value="MCS3709687.1"/>
    <property type="molecule type" value="Genomic_DNA"/>
</dbReference>
<sequence length="89" mass="9434">MTTRLNSNALGLSLALLSGLCMLVLGLFGLVGIYEGAVQMMVDAHLFFSVDAVGILTGILEGAFWGYVLGALTAVFYNWFVPGTRGESD</sequence>
<comment type="caution">
    <text evidence="2">The sequence shown here is derived from an EMBL/GenBank/DDBJ whole genome shotgun (WGS) entry which is preliminary data.</text>
</comment>
<accession>A0A9X2QAZ7</accession>
<name>A0A9X2QAZ7_9BACT</name>
<dbReference type="GeneID" id="83729289"/>
<evidence type="ECO:0000313" key="3">
    <source>
        <dbReference type="Proteomes" id="UP001155057"/>
    </source>
</evidence>
<dbReference type="RefSeq" id="WP_118827256.1">
    <property type="nucleotide sequence ID" value="NZ_CP030356.1"/>
</dbReference>